<reference evidence="1" key="1">
    <citation type="journal article" date="2015" name="Nature">
        <title>Complex archaea that bridge the gap between prokaryotes and eukaryotes.</title>
        <authorList>
            <person name="Spang A."/>
            <person name="Saw J.H."/>
            <person name="Jorgensen S.L."/>
            <person name="Zaremba-Niedzwiedzka K."/>
            <person name="Martijn J."/>
            <person name="Lind A.E."/>
            <person name="van Eijk R."/>
            <person name="Schleper C."/>
            <person name="Guy L."/>
            <person name="Ettema T.J."/>
        </authorList>
    </citation>
    <scope>NUCLEOTIDE SEQUENCE</scope>
</reference>
<comment type="caution">
    <text evidence="1">The sequence shown here is derived from an EMBL/GenBank/DDBJ whole genome shotgun (WGS) entry which is preliminary data.</text>
</comment>
<protein>
    <submittedName>
        <fullName evidence="1">Uncharacterized protein</fullName>
    </submittedName>
</protein>
<sequence length="69" mass="7452">MARGCFRENAGHGSRTITSLGNYNDGLGTDLSKKFVIPAKAGIQRLAVQRLAAQWLAIQTNLPAHRCEG</sequence>
<evidence type="ECO:0000313" key="1">
    <source>
        <dbReference type="EMBL" id="KKO02175.1"/>
    </source>
</evidence>
<organism evidence="1">
    <name type="scientific">marine sediment metagenome</name>
    <dbReference type="NCBI Taxonomy" id="412755"/>
    <lineage>
        <taxon>unclassified sequences</taxon>
        <taxon>metagenomes</taxon>
        <taxon>ecological metagenomes</taxon>
    </lineage>
</organism>
<gene>
    <name evidence="1" type="ORF">LCGC14_0110400</name>
</gene>
<dbReference type="EMBL" id="LAZR01000032">
    <property type="protein sequence ID" value="KKO02175.1"/>
    <property type="molecule type" value="Genomic_DNA"/>
</dbReference>
<dbReference type="AlphaFoldDB" id="A0A0F9VDN7"/>
<name>A0A0F9VDN7_9ZZZZ</name>
<accession>A0A0F9VDN7</accession>
<proteinExistence type="predicted"/>